<gene>
    <name evidence="1" type="ORF">PMACD_LOCUS10828</name>
</gene>
<dbReference type="OrthoDB" id="7443738at2759"/>
<accession>A0A821UTD0</accession>
<dbReference type="Proteomes" id="UP000663880">
    <property type="component" value="Unassembled WGS sequence"/>
</dbReference>
<comment type="caution">
    <text evidence="1">The sequence shown here is derived from an EMBL/GenBank/DDBJ whole genome shotgun (WGS) entry which is preliminary data.</text>
</comment>
<reference evidence="1" key="1">
    <citation type="submission" date="2021-02" db="EMBL/GenBank/DDBJ databases">
        <authorList>
            <person name="Steward A R."/>
        </authorList>
    </citation>
    <scope>NUCLEOTIDE SEQUENCE</scope>
</reference>
<evidence type="ECO:0000313" key="1">
    <source>
        <dbReference type="EMBL" id="CAF4895298.1"/>
    </source>
</evidence>
<keyword evidence="2" id="KW-1185">Reference proteome</keyword>
<sequence>MHRCIPLKWREVKIIFIPKPASEDYTQAKSFRPIGLTKAGGWETWTYEASSQPFKGAFIDNEGAFNKTNFTSILGTCRVVSIN</sequence>
<protein>
    <submittedName>
        <fullName evidence="1">Uncharacterized protein</fullName>
    </submittedName>
</protein>
<dbReference type="EMBL" id="CAJOBZ010000033">
    <property type="protein sequence ID" value="CAF4895298.1"/>
    <property type="molecule type" value="Genomic_DNA"/>
</dbReference>
<evidence type="ECO:0000313" key="2">
    <source>
        <dbReference type="Proteomes" id="UP000663880"/>
    </source>
</evidence>
<organism evidence="1 2">
    <name type="scientific">Pieris macdunnoughi</name>
    <dbReference type="NCBI Taxonomy" id="345717"/>
    <lineage>
        <taxon>Eukaryota</taxon>
        <taxon>Metazoa</taxon>
        <taxon>Ecdysozoa</taxon>
        <taxon>Arthropoda</taxon>
        <taxon>Hexapoda</taxon>
        <taxon>Insecta</taxon>
        <taxon>Pterygota</taxon>
        <taxon>Neoptera</taxon>
        <taxon>Endopterygota</taxon>
        <taxon>Lepidoptera</taxon>
        <taxon>Glossata</taxon>
        <taxon>Ditrysia</taxon>
        <taxon>Papilionoidea</taxon>
        <taxon>Pieridae</taxon>
        <taxon>Pierinae</taxon>
        <taxon>Pieris</taxon>
    </lineage>
</organism>
<dbReference type="AlphaFoldDB" id="A0A821UTD0"/>
<name>A0A821UTD0_9NEOP</name>
<proteinExistence type="predicted"/>